<dbReference type="Pfam" id="PF00905">
    <property type="entry name" value="Transpeptidase"/>
    <property type="match status" value="1"/>
</dbReference>
<evidence type="ECO:0000256" key="18">
    <source>
        <dbReference type="ARBA" id="ARBA00022989"/>
    </source>
</evidence>
<keyword evidence="17" id="KW-0573">Peptidoglycan synthesis</keyword>
<evidence type="ECO:0000256" key="1">
    <source>
        <dbReference type="ARBA" id="ARBA00004249"/>
    </source>
</evidence>
<evidence type="ECO:0000256" key="6">
    <source>
        <dbReference type="ARBA" id="ARBA00018638"/>
    </source>
</evidence>
<evidence type="ECO:0000256" key="2">
    <source>
        <dbReference type="ARBA" id="ARBA00004752"/>
    </source>
</evidence>
<evidence type="ECO:0000313" key="32">
    <source>
        <dbReference type="EMBL" id="CAA9483359.1"/>
    </source>
</evidence>
<dbReference type="UniPathway" id="UPA00219"/>
<keyword evidence="21" id="KW-0511">Multifunctional enzyme</keyword>
<keyword evidence="8" id="KW-0997">Cell inner membrane</keyword>
<dbReference type="EMBL" id="CADCVX010000034">
    <property type="protein sequence ID" value="CAA9483359.1"/>
    <property type="molecule type" value="Genomic_DNA"/>
</dbReference>
<comment type="pathway">
    <text evidence="2">Cell wall biogenesis; peptidoglycan biosynthesis.</text>
</comment>
<dbReference type="GO" id="GO:0008658">
    <property type="term" value="F:penicillin binding"/>
    <property type="evidence" value="ECO:0007669"/>
    <property type="project" value="InterPro"/>
</dbReference>
<dbReference type="FunFam" id="1.10.3810.10:FF:000003">
    <property type="entry name" value="Penicillin-binding protein 1a"/>
    <property type="match status" value="1"/>
</dbReference>
<dbReference type="GO" id="GO:0009252">
    <property type="term" value="P:peptidoglycan biosynthetic process"/>
    <property type="evidence" value="ECO:0007669"/>
    <property type="project" value="UniProtKB-UniPathway"/>
</dbReference>
<evidence type="ECO:0000256" key="8">
    <source>
        <dbReference type="ARBA" id="ARBA00022519"/>
    </source>
</evidence>
<comment type="subcellular location">
    <subcellularLocation>
        <location evidence="1">Cell inner membrane</location>
        <topology evidence="1">Single-pass type II membrane protein</topology>
    </subcellularLocation>
</comment>
<keyword evidence="9" id="KW-0121">Carboxypeptidase</keyword>
<keyword evidence="20" id="KW-0046">Antibiotic resistance</keyword>
<evidence type="ECO:0000256" key="28">
    <source>
        <dbReference type="SAM" id="Phobius"/>
    </source>
</evidence>
<dbReference type="GO" id="GO:0046677">
    <property type="term" value="P:response to antibiotic"/>
    <property type="evidence" value="ECO:0007669"/>
    <property type="project" value="UniProtKB-KW"/>
</dbReference>
<evidence type="ECO:0000256" key="3">
    <source>
        <dbReference type="ARBA" id="ARBA00007090"/>
    </source>
</evidence>
<keyword evidence="16" id="KW-0735">Signal-anchor</keyword>
<dbReference type="Pfam" id="PF00912">
    <property type="entry name" value="Transgly"/>
    <property type="match status" value="1"/>
</dbReference>
<dbReference type="InterPro" id="IPR012338">
    <property type="entry name" value="Beta-lactam/transpept-like"/>
</dbReference>
<dbReference type="PANTHER" id="PTHR32282:SF27">
    <property type="entry name" value="PENICILLIN-BINDING PROTEIN 1A"/>
    <property type="match status" value="1"/>
</dbReference>
<keyword evidence="7" id="KW-1003">Cell membrane</keyword>
<keyword evidence="11 32" id="KW-0328">Glycosyltransferase</keyword>
<evidence type="ECO:0000256" key="7">
    <source>
        <dbReference type="ARBA" id="ARBA00022475"/>
    </source>
</evidence>
<dbReference type="InterPro" id="IPR023346">
    <property type="entry name" value="Lysozyme-like_dom_sf"/>
</dbReference>
<evidence type="ECO:0000256" key="19">
    <source>
        <dbReference type="ARBA" id="ARBA00023136"/>
    </source>
</evidence>
<accession>A0A6J4RWB1</accession>
<evidence type="ECO:0000256" key="10">
    <source>
        <dbReference type="ARBA" id="ARBA00022670"/>
    </source>
</evidence>
<keyword evidence="18 28" id="KW-1133">Transmembrane helix</keyword>
<dbReference type="GO" id="GO:0030288">
    <property type="term" value="C:outer membrane-bounded periplasmic space"/>
    <property type="evidence" value="ECO:0007669"/>
    <property type="project" value="TreeGrafter"/>
</dbReference>
<evidence type="ECO:0000256" key="20">
    <source>
        <dbReference type="ARBA" id="ARBA00023251"/>
    </source>
</evidence>
<dbReference type="InterPro" id="IPR001264">
    <property type="entry name" value="Glyco_trans_51"/>
</dbReference>
<gene>
    <name evidence="32" type="ORF">AVDCRST_MAG91-137</name>
</gene>
<dbReference type="InterPro" id="IPR001460">
    <property type="entry name" value="PCN-bd_Tpept"/>
</dbReference>
<dbReference type="AlphaFoldDB" id="A0A6J4RWB1"/>
<evidence type="ECO:0000256" key="26">
    <source>
        <dbReference type="ARBA" id="ARBA00060592"/>
    </source>
</evidence>
<dbReference type="NCBIfam" id="TIGR02074">
    <property type="entry name" value="PBP_1a_fam"/>
    <property type="match status" value="1"/>
</dbReference>
<sequence>MIGRGVTSLPYMSEMISSTRFSFRHRAGALLGLWRRRWVRVLSYLALLAIVGLVGIWAVFARDLPSAETLLNYEPPLPSNVRGIDGNPVQTFARERRVQLSFDEYPPLLIQAFLSAEDKTFFEHGGIDYAGIVSAVIQNARSGGRPVGASTITQQVAKNLLLTNEVSYTRKIKEAFLARRIEDVLSKQQILELYLNQIFLGRNAYGVQSAARAYFNKDVDGLSLHEMAYLAVLPKAPSNYSPERQAARATARRNYVLKEMEENGFITASFRQRAAAEPIGAVPAGRVAGFTNVGGYYMEEVRRTLIGQYGEDDKKGVLPNSVYAGGLWVRTSYDPKLQDAAAEALRDGLVRFEGGGRWRDPGLSIDVDGNWAGRLATAKFGPGYDDWRSAVVLSKSGSSAELGFTDGSTGTLPSYAASMPKRGTSSTAFSFLRPGMIIAVKKDGNTYALRSVPEISGGFVAQQVRTGRVLAMQGGWDIRGKDFNRATQANRQPGSTFKPFVYATALDNGMTPASIIPDAPFSVYQGPGLGWKTFRNFANQGGAGPQTMRWGLEQSRNLMTVRTASQIGMPKIVRTAERMGVSPPGKPYAPFLGNSLGAGDTTVMQITNAYAMMANNGKALKPTLIDYVQDRRGKVIFRADTRECPPCTARYKDWDGRPMPRPPVRTKQAMDPMTAYQMVHILEGVVERGTATTLRDLKRPLFGKTGTTTGPRDVWFVGGSPDIVAGLYIGYDQPRDMGHGAQGGRIAAPIFKQFAQVAYKDMPVTPFVAPAGVRMVRIDRRSGRRVYGGWPTGEDPKSAVIWEAFKPESEPKRAIRRDRLVQPAVVRMVRKKTGDREVVRRADSPQRQEPADDFLEKEGGIY</sequence>
<evidence type="ECO:0000256" key="13">
    <source>
        <dbReference type="ARBA" id="ARBA00022692"/>
    </source>
</evidence>
<feature type="region of interest" description="Disordered" evidence="27">
    <location>
        <begin position="832"/>
        <end position="862"/>
    </location>
</feature>
<name>A0A6J4RWB1_9SPHN</name>
<dbReference type="Gene3D" id="3.40.710.10">
    <property type="entry name" value="DD-peptidase/beta-lactamase superfamily"/>
    <property type="match status" value="1"/>
</dbReference>
<comment type="catalytic activity">
    <reaction evidence="25">
        <text>[GlcNAc-(1-&gt;4)-Mur2Ac(oyl-L-Ala-gamma-D-Glu-L-Lys-D-Ala-D-Ala)](n)-di-trans,octa-cis-undecaprenyl diphosphate + beta-D-GlcNAc-(1-&gt;4)-Mur2Ac(oyl-L-Ala-gamma-D-Glu-L-Lys-D-Ala-D-Ala)-di-trans,octa-cis-undecaprenyl diphosphate = [GlcNAc-(1-&gt;4)-Mur2Ac(oyl-L-Ala-gamma-D-Glu-L-Lys-D-Ala-D-Ala)](n+1)-di-trans,octa-cis-undecaprenyl diphosphate + di-trans,octa-cis-undecaprenyl diphosphate + H(+)</text>
        <dbReference type="Rhea" id="RHEA:23708"/>
        <dbReference type="Rhea" id="RHEA-COMP:9602"/>
        <dbReference type="Rhea" id="RHEA-COMP:9603"/>
        <dbReference type="ChEBI" id="CHEBI:15378"/>
        <dbReference type="ChEBI" id="CHEBI:58405"/>
        <dbReference type="ChEBI" id="CHEBI:60033"/>
        <dbReference type="ChEBI" id="CHEBI:78435"/>
        <dbReference type="EC" id="2.4.99.28"/>
    </reaction>
</comment>
<comment type="similarity">
    <text evidence="4">In the N-terminal section; belongs to the glycosyltransferase 51 family.</text>
</comment>
<dbReference type="InterPro" id="IPR036950">
    <property type="entry name" value="PBP_transglycosylase"/>
</dbReference>
<dbReference type="SUPFAM" id="SSF56601">
    <property type="entry name" value="beta-lactamase/transpeptidase-like"/>
    <property type="match status" value="1"/>
</dbReference>
<comment type="similarity">
    <text evidence="3">In the C-terminal section; belongs to the transpeptidase family.</text>
</comment>
<comment type="catalytic activity">
    <reaction evidence="23">
        <text>Preferential cleavage: (Ac)2-L-Lys-D-Ala-|-D-Ala. Also transpeptidation of peptidyl-alanyl moieties that are N-acyl substituents of D-alanine.</text>
        <dbReference type="EC" id="3.4.16.4"/>
    </reaction>
</comment>
<dbReference type="EC" id="2.4.99.28" evidence="24"/>
<evidence type="ECO:0000256" key="21">
    <source>
        <dbReference type="ARBA" id="ARBA00023268"/>
    </source>
</evidence>
<evidence type="ECO:0000256" key="27">
    <source>
        <dbReference type="SAM" id="MobiDB-lite"/>
    </source>
</evidence>
<feature type="domain" description="Penicillin-binding protein OB-like" evidence="31">
    <location>
        <begin position="358"/>
        <end position="455"/>
    </location>
</feature>
<feature type="transmembrane region" description="Helical" evidence="28">
    <location>
        <begin position="41"/>
        <end position="60"/>
    </location>
</feature>
<keyword evidence="15" id="KW-0133">Cell shape</keyword>
<dbReference type="GO" id="GO:0009002">
    <property type="term" value="F:serine-type D-Ala-D-Ala carboxypeptidase activity"/>
    <property type="evidence" value="ECO:0007669"/>
    <property type="project" value="UniProtKB-EC"/>
</dbReference>
<keyword evidence="14 32" id="KW-0378">Hydrolase</keyword>
<keyword evidence="13 28" id="KW-0812">Transmembrane</keyword>
<keyword evidence="19 28" id="KW-0472">Membrane</keyword>
<dbReference type="GO" id="GO:0071555">
    <property type="term" value="P:cell wall organization"/>
    <property type="evidence" value="ECO:0007669"/>
    <property type="project" value="UniProtKB-KW"/>
</dbReference>
<dbReference type="GO" id="GO:0008955">
    <property type="term" value="F:peptidoglycan glycosyltransferase activity"/>
    <property type="evidence" value="ECO:0007669"/>
    <property type="project" value="UniProtKB-EC"/>
</dbReference>
<evidence type="ECO:0000256" key="24">
    <source>
        <dbReference type="ARBA" id="ARBA00044770"/>
    </source>
</evidence>
<evidence type="ECO:0000256" key="23">
    <source>
        <dbReference type="ARBA" id="ARBA00034000"/>
    </source>
</evidence>
<evidence type="ECO:0000259" key="30">
    <source>
        <dbReference type="Pfam" id="PF00912"/>
    </source>
</evidence>
<evidence type="ECO:0000256" key="9">
    <source>
        <dbReference type="ARBA" id="ARBA00022645"/>
    </source>
</evidence>
<dbReference type="GO" id="GO:0006508">
    <property type="term" value="P:proteolysis"/>
    <property type="evidence" value="ECO:0007669"/>
    <property type="project" value="UniProtKB-KW"/>
</dbReference>
<keyword evidence="10" id="KW-0645">Protease</keyword>
<reference evidence="32" key="1">
    <citation type="submission" date="2020-02" db="EMBL/GenBank/DDBJ databases">
        <authorList>
            <person name="Meier V. D."/>
        </authorList>
    </citation>
    <scope>NUCLEOTIDE SEQUENCE</scope>
    <source>
        <strain evidence="32">AVDCRST_MAG91</strain>
    </source>
</reference>
<evidence type="ECO:0000256" key="17">
    <source>
        <dbReference type="ARBA" id="ARBA00022984"/>
    </source>
</evidence>
<organism evidence="32">
    <name type="scientific">uncultured Sphingomonadaceae bacterium</name>
    <dbReference type="NCBI Taxonomy" id="169976"/>
    <lineage>
        <taxon>Bacteria</taxon>
        <taxon>Pseudomonadati</taxon>
        <taxon>Pseudomonadota</taxon>
        <taxon>Alphaproteobacteria</taxon>
        <taxon>Sphingomonadales</taxon>
        <taxon>Sphingomonadaceae</taxon>
        <taxon>environmental samples</taxon>
    </lineage>
</organism>
<dbReference type="InterPro" id="IPR031376">
    <property type="entry name" value="PCB_OB"/>
</dbReference>
<dbReference type="PANTHER" id="PTHR32282">
    <property type="entry name" value="BINDING PROTEIN TRANSPEPTIDASE, PUTATIVE-RELATED"/>
    <property type="match status" value="1"/>
</dbReference>
<dbReference type="GO" id="GO:0005886">
    <property type="term" value="C:plasma membrane"/>
    <property type="evidence" value="ECO:0007669"/>
    <property type="project" value="UniProtKB-SubCell"/>
</dbReference>
<feature type="domain" description="Penicillin-binding protein transpeptidase" evidence="29">
    <location>
        <begin position="457"/>
        <end position="754"/>
    </location>
</feature>
<evidence type="ECO:0000256" key="11">
    <source>
        <dbReference type="ARBA" id="ARBA00022676"/>
    </source>
</evidence>
<dbReference type="SUPFAM" id="SSF53955">
    <property type="entry name" value="Lysozyme-like"/>
    <property type="match status" value="1"/>
</dbReference>
<evidence type="ECO:0000256" key="12">
    <source>
        <dbReference type="ARBA" id="ARBA00022679"/>
    </source>
</evidence>
<keyword evidence="22" id="KW-0961">Cell wall biogenesis/degradation</keyword>
<feature type="domain" description="Glycosyl transferase family 51" evidence="30">
    <location>
        <begin position="86"/>
        <end position="260"/>
    </location>
</feature>
<evidence type="ECO:0000256" key="22">
    <source>
        <dbReference type="ARBA" id="ARBA00023316"/>
    </source>
</evidence>
<evidence type="ECO:0000256" key="14">
    <source>
        <dbReference type="ARBA" id="ARBA00022801"/>
    </source>
</evidence>
<dbReference type="InterPro" id="IPR050396">
    <property type="entry name" value="Glycosyltr_51/Transpeptidase"/>
</dbReference>
<evidence type="ECO:0000256" key="15">
    <source>
        <dbReference type="ARBA" id="ARBA00022960"/>
    </source>
</evidence>
<dbReference type="Gene3D" id="1.10.3810.10">
    <property type="entry name" value="Biosynthetic peptidoglycan transglycosylase-like"/>
    <property type="match status" value="1"/>
</dbReference>
<evidence type="ECO:0000256" key="16">
    <source>
        <dbReference type="ARBA" id="ARBA00022968"/>
    </source>
</evidence>
<keyword evidence="12 32" id="KW-0808">Transferase</keyword>
<dbReference type="Pfam" id="PF17092">
    <property type="entry name" value="PCB_OB"/>
    <property type="match status" value="1"/>
</dbReference>
<evidence type="ECO:0000256" key="25">
    <source>
        <dbReference type="ARBA" id="ARBA00049902"/>
    </source>
</evidence>
<protein>
    <recommendedName>
        <fullName evidence="6">Penicillin-binding protein 1A</fullName>
        <ecNumber evidence="24">2.4.99.28</ecNumber>
        <ecNumber evidence="5">3.4.16.4</ecNumber>
    </recommendedName>
</protein>
<dbReference type="EC" id="3.4.16.4" evidence="5"/>
<proteinExistence type="inferred from homology"/>
<comment type="pathway">
    <text evidence="26">Glycan biosynthesis.</text>
</comment>
<evidence type="ECO:0000256" key="5">
    <source>
        <dbReference type="ARBA" id="ARBA00012448"/>
    </source>
</evidence>
<evidence type="ECO:0000259" key="29">
    <source>
        <dbReference type="Pfam" id="PF00905"/>
    </source>
</evidence>
<evidence type="ECO:0000259" key="31">
    <source>
        <dbReference type="Pfam" id="PF17092"/>
    </source>
</evidence>
<dbReference type="GO" id="GO:0008360">
    <property type="term" value="P:regulation of cell shape"/>
    <property type="evidence" value="ECO:0007669"/>
    <property type="project" value="UniProtKB-KW"/>
</dbReference>
<evidence type="ECO:0000256" key="4">
    <source>
        <dbReference type="ARBA" id="ARBA00007739"/>
    </source>
</evidence>